<feature type="region of interest" description="Disordered" evidence="1">
    <location>
        <begin position="40"/>
        <end position="59"/>
    </location>
</feature>
<dbReference type="Proteomes" id="UP000473571">
    <property type="component" value="Unassembled WGS sequence"/>
</dbReference>
<proteinExistence type="predicted"/>
<dbReference type="EMBL" id="VZOL01000209">
    <property type="protein sequence ID" value="KAB0672933.1"/>
    <property type="molecule type" value="Genomic_DNA"/>
</dbReference>
<accession>A0A6L3NHH3</accession>
<evidence type="ECO:0000313" key="3">
    <source>
        <dbReference type="Proteomes" id="UP000473571"/>
    </source>
</evidence>
<evidence type="ECO:0000313" key="2">
    <source>
        <dbReference type="EMBL" id="KAB0672933.1"/>
    </source>
</evidence>
<dbReference type="AlphaFoldDB" id="A0A6L3NHH3"/>
<reference evidence="2 3" key="1">
    <citation type="submission" date="2019-09" db="EMBL/GenBank/DDBJ databases">
        <title>Draft genome sequences of 48 bacterial type strains from the CCUG.</title>
        <authorList>
            <person name="Tunovic T."/>
            <person name="Pineiro-Iglesias B."/>
            <person name="Unosson C."/>
            <person name="Inganas E."/>
            <person name="Ohlen M."/>
            <person name="Cardew S."/>
            <person name="Jensie-Markopoulos S."/>
            <person name="Salva-Serra F."/>
            <person name="Jaen-Luchoro D."/>
            <person name="Karlsson R."/>
            <person name="Svensson-Stadler L."/>
            <person name="Chun J."/>
            <person name="Moore E."/>
        </authorList>
    </citation>
    <scope>NUCLEOTIDE SEQUENCE [LARGE SCALE GENOMIC DNA]</scope>
    <source>
        <strain evidence="2 3">CCUG 65687</strain>
    </source>
</reference>
<name>A0A6L3NHH3_9BURK</name>
<sequence length="90" mass="9427">MRGSARGLFKIFSQGACGDGGGCIESRLFRANGNAARGNKGSGAVGLAVEPPAHTKLNPGRRNEAVQKVVDEPRNAVHNLASLLLKTQRC</sequence>
<organism evidence="2 3">
    <name type="scientific">Burkholderia territorii</name>
    <dbReference type="NCBI Taxonomy" id="1503055"/>
    <lineage>
        <taxon>Bacteria</taxon>
        <taxon>Pseudomonadati</taxon>
        <taxon>Pseudomonadota</taxon>
        <taxon>Betaproteobacteria</taxon>
        <taxon>Burkholderiales</taxon>
        <taxon>Burkholderiaceae</taxon>
        <taxon>Burkholderia</taxon>
        <taxon>Burkholderia cepacia complex</taxon>
    </lineage>
</organism>
<gene>
    <name evidence="2" type="ORF">F7R13_16475</name>
</gene>
<comment type="caution">
    <text evidence="2">The sequence shown here is derived from an EMBL/GenBank/DDBJ whole genome shotgun (WGS) entry which is preliminary data.</text>
</comment>
<protein>
    <submittedName>
        <fullName evidence="2">Enoyl-CoA hydratase</fullName>
    </submittedName>
</protein>
<evidence type="ECO:0000256" key="1">
    <source>
        <dbReference type="SAM" id="MobiDB-lite"/>
    </source>
</evidence>